<name>A0A414AUK7_9FIRM</name>
<proteinExistence type="predicted"/>
<organism evidence="1 2">
    <name type="scientific">Enterocloster bolteae</name>
    <dbReference type="NCBI Taxonomy" id="208479"/>
    <lineage>
        <taxon>Bacteria</taxon>
        <taxon>Bacillati</taxon>
        <taxon>Bacillota</taxon>
        <taxon>Clostridia</taxon>
        <taxon>Lachnospirales</taxon>
        <taxon>Lachnospiraceae</taxon>
        <taxon>Enterocloster</taxon>
    </lineage>
</organism>
<accession>A0A414AUK7</accession>
<dbReference type="Proteomes" id="UP000283975">
    <property type="component" value="Unassembled WGS sequence"/>
</dbReference>
<dbReference type="AlphaFoldDB" id="A0A414AUK7"/>
<sequence length="173" mass="19576">MYLIVFLSVPLVSVLICIKLIEKKAEKKHEAFLQVVREGAETAVPETAGFESVIAQGAKDIVSSFKGYGRIQTGYDSLPIFIVRYRENEMYIMTVPYPSSTEMEVDQDFILHITTDILQKVELGAMGKVSFYFKGSNRIFAMTVTEYAIPLMMQAADSEKFKSYIKAFAERVK</sequence>
<gene>
    <name evidence="1" type="ORF">DW839_15430</name>
</gene>
<evidence type="ECO:0000313" key="2">
    <source>
        <dbReference type="Proteomes" id="UP000283975"/>
    </source>
</evidence>
<dbReference type="RefSeq" id="WP_117627113.1">
    <property type="nucleotide sequence ID" value="NZ_CATYQV010000048.1"/>
</dbReference>
<dbReference type="EMBL" id="QSHZ01000015">
    <property type="protein sequence ID" value="RHC55304.1"/>
    <property type="molecule type" value="Genomic_DNA"/>
</dbReference>
<reference evidence="1 2" key="1">
    <citation type="submission" date="2018-08" db="EMBL/GenBank/DDBJ databases">
        <title>A genome reference for cultivated species of the human gut microbiota.</title>
        <authorList>
            <person name="Zou Y."/>
            <person name="Xue W."/>
            <person name="Luo G."/>
        </authorList>
    </citation>
    <scope>NUCLEOTIDE SEQUENCE [LARGE SCALE GENOMIC DNA]</scope>
    <source>
        <strain evidence="1 2">AM35-14</strain>
    </source>
</reference>
<comment type="caution">
    <text evidence="1">The sequence shown here is derived from an EMBL/GenBank/DDBJ whole genome shotgun (WGS) entry which is preliminary data.</text>
</comment>
<protein>
    <submittedName>
        <fullName evidence="1">Uncharacterized protein</fullName>
    </submittedName>
</protein>
<evidence type="ECO:0000313" key="1">
    <source>
        <dbReference type="EMBL" id="RHC55304.1"/>
    </source>
</evidence>